<dbReference type="Gene3D" id="3.30.365.10">
    <property type="entry name" value="Aldehyde oxidase/xanthine dehydrogenase, molybdopterin binding domain"/>
    <property type="match status" value="4"/>
</dbReference>
<evidence type="ECO:0000256" key="2">
    <source>
        <dbReference type="ARBA" id="ARBA00022505"/>
    </source>
</evidence>
<keyword evidence="3" id="KW-0560">Oxidoreductase</keyword>
<keyword evidence="2" id="KW-0500">Molybdenum</keyword>
<dbReference type="Pfam" id="PF20256">
    <property type="entry name" value="MoCoBD_2"/>
    <property type="match status" value="1"/>
</dbReference>
<dbReference type="InterPro" id="IPR046867">
    <property type="entry name" value="AldOxase/xan_DH_MoCoBD2"/>
</dbReference>
<reference evidence="6 7" key="1">
    <citation type="submission" date="2017-12" db="EMBL/GenBank/DDBJ databases">
        <title>Characterization of six clinical isolates of Enterochimera gen. nov., a novel genus of the Yersiniaciae family and the three species Enterochimera arupensis sp. nov., Enterochimera coloradensis sp. nov, and Enterochimera californica sp. nov.</title>
        <authorList>
            <person name="Rossi A."/>
            <person name="Fisher M."/>
        </authorList>
    </citation>
    <scope>NUCLEOTIDE SEQUENCE [LARGE SCALE GENOMIC DNA]</scope>
    <source>
        <strain evidence="7">2015-Iso6</strain>
    </source>
</reference>
<dbReference type="GO" id="GO:0016491">
    <property type="term" value="F:oxidoreductase activity"/>
    <property type="evidence" value="ECO:0007669"/>
    <property type="project" value="UniProtKB-KW"/>
</dbReference>
<proteinExistence type="inferred from homology"/>
<evidence type="ECO:0000256" key="3">
    <source>
        <dbReference type="ARBA" id="ARBA00023002"/>
    </source>
</evidence>
<dbReference type="Proteomes" id="UP000234240">
    <property type="component" value="Unassembled WGS sequence"/>
</dbReference>
<dbReference type="PANTHER" id="PTHR11908:SF132">
    <property type="entry name" value="ALDEHYDE OXIDASE 1-RELATED"/>
    <property type="match status" value="1"/>
</dbReference>
<dbReference type="InterPro" id="IPR000674">
    <property type="entry name" value="Ald_Oxase/Xan_DH_a/b"/>
</dbReference>
<dbReference type="GO" id="GO:0005506">
    <property type="term" value="F:iron ion binding"/>
    <property type="evidence" value="ECO:0007669"/>
    <property type="project" value="InterPro"/>
</dbReference>
<dbReference type="RefSeq" id="WP_101818141.1">
    <property type="nucleotide sequence ID" value="NZ_PJZF01000024.1"/>
</dbReference>
<dbReference type="InterPro" id="IPR016208">
    <property type="entry name" value="Ald_Oxase/xanthine_DH-like"/>
</dbReference>
<dbReference type="PANTHER" id="PTHR11908">
    <property type="entry name" value="XANTHINE DEHYDROGENASE"/>
    <property type="match status" value="1"/>
</dbReference>
<dbReference type="Pfam" id="PF02738">
    <property type="entry name" value="MoCoBD_1"/>
    <property type="match status" value="1"/>
</dbReference>
<accession>A0A2N5DWM8</accession>
<dbReference type="SUPFAM" id="SSF54665">
    <property type="entry name" value="CO dehydrogenase molybdoprotein N-domain-like"/>
    <property type="match status" value="1"/>
</dbReference>
<comment type="caution">
    <text evidence="6">The sequence shown here is derived from an EMBL/GenBank/DDBJ whole genome shotgun (WGS) entry which is preliminary data.</text>
</comment>
<evidence type="ECO:0000259" key="5">
    <source>
        <dbReference type="SMART" id="SM01008"/>
    </source>
</evidence>
<feature type="domain" description="Aldehyde oxidase/xanthine dehydrogenase a/b hammerhead" evidence="5">
    <location>
        <begin position="51"/>
        <end position="163"/>
    </location>
</feature>
<evidence type="ECO:0000256" key="1">
    <source>
        <dbReference type="ARBA" id="ARBA00006849"/>
    </source>
</evidence>
<dbReference type="SMART" id="SM01008">
    <property type="entry name" value="Ald_Xan_dh_C"/>
    <property type="match status" value="1"/>
</dbReference>
<evidence type="ECO:0000256" key="4">
    <source>
        <dbReference type="SAM" id="MobiDB-lite"/>
    </source>
</evidence>
<dbReference type="Gene3D" id="3.90.1170.50">
    <property type="entry name" value="Aldehyde oxidase/xanthine dehydrogenase, a/b hammerhead"/>
    <property type="match status" value="1"/>
</dbReference>
<protein>
    <submittedName>
        <fullName evidence="6">Xanthine dehydrogenase family protein molybdopterin-binding subunit</fullName>
    </submittedName>
</protein>
<feature type="region of interest" description="Disordered" evidence="4">
    <location>
        <begin position="1"/>
        <end position="33"/>
    </location>
</feature>
<dbReference type="AlphaFoldDB" id="A0A2N5DWM8"/>
<evidence type="ECO:0000313" key="6">
    <source>
        <dbReference type="EMBL" id="PLR31651.1"/>
    </source>
</evidence>
<dbReference type="Pfam" id="PF01315">
    <property type="entry name" value="Ald_Xan_dh_C"/>
    <property type="match status" value="1"/>
</dbReference>
<dbReference type="OrthoDB" id="6177861at2"/>
<organism evidence="6 7">
    <name type="scientific">Chimaeribacter californicus</name>
    <dbReference type="NCBI Taxonomy" id="2060067"/>
    <lineage>
        <taxon>Bacteria</taxon>
        <taxon>Pseudomonadati</taxon>
        <taxon>Pseudomonadota</taxon>
        <taxon>Gammaproteobacteria</taxon>
        <taxon>Enterobacterales</taxon>
        <taxon>Yersiniaceae</taxon>
        <taxon>Chimaeribacter</taxon>
    </lineage>
</organism>
<name>A0A2N5DWM8_9GAMM</name>
<sequence length="775" mass="83634">MTTPTDQTQRPPQRAASETLTPPFATPLTTEPPLQALGEGRERLEGRLKVQGQARYAAEFKPDDMLFGVVVNATVPHGRITAIQTDEAKQSPGVVAVYTHLDGLKINPGTPFSSGGSAAATYVPLQSDVVRWNGQHIALVVAETLEQATEAATQVKVEYAPEPALINPQDPQARPEPVEALDVEWGDAHRAMADAPVRVHGVYSTPREYNSPIELHGCIAQWQDDLLTVWEPSQWVGGARHNIAEWFGLGIDQVRVISPYVGGGFGSKGAPHGHVALACLATRALGRPVKVVLTRPQTFTGYGGRPRTRQAISLGATPEGRLLSIVHDSWNETSIEDTHQEPCNSVTPLMYGTEHFFSRHRLVRVHTVNPGWMRAPGENPSTYALEIAMDELAEALELDPLELRRRNWTEQDQAEKVPWTSRRLREAYTAAAEAFGWAQRNPEPRSMRHGRELIGWGMASGTYPVHTTPGEARIIIDRQGQIEVQSSGADIGTGTYTILAQTAAEVLGVPSSDIRVSLGDTALPRAPVAGGSQLANLLTAAVHKTAGAAREMLLGLAVTEPDSPLFGASRDTAILAGGEVRANGQSIAFADLLKLADRDQLVVHQDTFKPDANEKDRDTADQTASMMESTKGAHSWCAHFVEVAVDEDFGTVRVKRVVSAFDCGRLYNPTLAKSQWLGGIVMGIGQALLEEGMIDARDGRILNANLADYLMAVNADIPEIQVINVGEPDYQASTLGGKTVGEVGIVGVAAAVSNAVYHATGKRIRELPITLDKLI</sequence>
<dbReference type="InterPro" id="IPR036856">
    <property type="entry name" value="Ald_Oxase/Xan_DH_a/b_sf"/>
</dbReference>
<dbReference type="InterPro" id="IPR008274">
    <property type="entry name" value="AldOxase/xan_DH_MoCoBD1"/>
</dbReference>
<keyword evidence="7" id="KW-1185">Reference proteome</keyword>
<evidence type="ECO:0000313" key="7">
    <source>
        <dbReference type="Proteomes" id="UP000234240"/>
    </source>
</evidence>
<comment type="similarity">
    <text evidence="1">Belongs to the xanthine dehydrogenase family.</text>
</comment>
<dbReference type="EMBL" id="PJZF01000024">
    <property type="protein sequence ID" value="PLR31651.1"/>
    <property type="molecule type" value="Genomic_DNA"/>
</dbReference>
<dbReference type="SUPFAM" id="SSF56003">
    <property type="entry name" value="Molybdenum cofactor-binding domain"/>
    <property type="match status" value="1"/>
</dbReference>
<gene>
    <name evidence="6" type="ORF">CYR55_20185</name>
</gene>
<dbReference type="InterPro" id="IPR037165">
    <property type="entry name" value="AldOxase/xan_DH_Mopterin-bd_sf"/>
</dbReference>